<sequence length="173" mass="19150">MRQRLTAMYGTAFVQLGQGSINTQCHTALEALNADHCSVAGFLLTLWLARPHTTNHFFVNSRTKPHLLWAMMDDSCVSNWAPLLVQVHAMPTGAVSGERNHMTTKRVASAKRSCIGFCSAKRQVAISFNGKQLARVQSANDMEDFPLVEDVVAAVDEFLIEVHWATEDFQSAT</sequence>
<dbReference type="VEuPathDB" id="FungiDB:SPRG_01846"/>
<dbReference type="GeneID" id="24124424"/>
<dbReference type="Proteomes" id="UP000030745">
    <property type="component" value="Unassembled WGS sequence"/>
</dbReference>
<dbReference type="EMBL" id="KK583193">
    <property type="protein sequence ID" value="KDO33030.1"/>
    <property type="molecule type" value="Genomic_DNA"/>
</dbReference>
<organism evidence="1 2">
    <name type="scientific">Saprolegnia parasitica (strain CBS 223.65)</name>
    <dbReference type="NCBI Taxonomy" id="695850"/>
    <lineage>
        <taxon>Eukaryota</taxon>
        <taxon>Sar</taxon>
        <taxon>Stramenopiles</taxon>
        <taxon>Oomycota</taxon>
        <taxon>Saprolegniomycetes</taxon>
        <taxon>Saprolegniales</taxon>
        <taxon>Saprolegniaceae</taxon>
        <taxon>Saprolegnia</taxon>
    </lineage>
</organism>
<protein>
    <submittedName>
        <fullName evidence="1">Uncharacterized protein</fullName>
    </submittedName>
</protein>
<name>A0A067CUU1_SAPPC</name>
<dbReference type="OrthoDB" id="98203at2759"/>
<dbReference type="AlphaFoldDB" id="A0A067CUU1"/>
<proteinExistence type="predicted"/>
<reference evidence="1 2" key="1">
    <citation type="journal article" date="2013" name="PLoS Genet.">
        <title>Distinctive expansion of potential virulence genes in the genome of the oomycete fish pathogen Saprolegnia parasitica.</title>
        <authorList>
            <person name="Jiang R.H."/>
            <person name="de Bruijn I."/>
            <person name="Haas B.J."/>
            <person name="Belmonte R."/>
            <person name="Lobach L."/>
            <person name="Christie J."/>
            <person name="van den Ackerveken G."/>
            <person name="Bottin A."/>
            <person name="Bulone V."/>
            <person name="Diaz-Moreno S.M."/>
            <person name="Dumas B."/>
            <person name="Fan L."/>
            <person name="Gaulin E."/>
            <person name="Govers F."/>
            <person name="Grenville-Briggs L.J."/>
            <person name="Horner N.R."/>
            <person name="Levin J.Z."/>
            <person name="Mammella M."/>
            <person name="Meijer H.J."/>
            <person name="Morris P."/>
            <person name="Nusbaum C."/>
            <person name="Oome S."/>
            <person name="Phillips A.J."/>
            <person name="van Rooyen D."/>
            <person name="Rzeszutek E."/>
            <person name="Saraiva M."/>
            <person name="Secombes C.J."/>
            <person name="Seidl M.F."/>
            <person name="Snel B."/>
            <person name="Stassen J.H."/>
            <person name="Sykes S."/>
            <person name="Tripathy S."/>
            <person name="van den Berg H."/>
            <person name="Vega-Arreguin J.C."/>
            <person name="Wawra S."/>
            <person name="Young S.K."/>
            <person name="Zeng Q."/>
            <person name="Dieguez-Uribeondo J."/>
            <person name="Russ C."/>
            <person name="Tyler B.M."/>
            <person name="van West P."/>
        </authorList>
    </citation>
    <scope>NUCLEOTIDE SEQUENCE [LARGE SCALE GENOMIC DNA]</scope>
    <source>
        <strain evidence="1 2">CBS 223.65</strain>
    </source>
</reference>
<accession>A0A067CUU1</accession>
<dbReference type="RefSeq" id="XP_012195802.1">
    <property type="nucleotide sequence ID" value="XM_012340412.1"/>
</dbReference>
<dbReference type="KEGG" id="spar:SPRG_01846"/>
<evidence type="ECO:0000313" key="2">
    <source>
        <dbReference type="Proteomes" id="UP000030745"/>
    </source>
</evidence>
<gene>
    <name evidence="1" type="ORF">SPRG_01846</name>
</gene>
<keyword evidence="2" id="KW-1185">Reference proteome</keyword>
<evidence type="ECO:0000313" key="1">
    <source>
        <dbReference type="EMBL" id="KDO33030.1"/>
    </source>
</evidence>